<protein>
    <submittedName>
        <fullName evidence="2">Uncharacterized protein</fullName>
    </submittedName>
</protein>
<organism evidence="2">
    <name type="scientific">marine sediment metagenome</name>
    <dbReference type="NCBI Taxonomy" id="412755"/>
    <lineage>
        <taxon>unclassified sequences</taxon>
        <taxon>metagenomes</taxon>
        <taxon>ecological metagenomes</taxon>
    </lineage>
</organism>
<dbReference type="AlphaFoldDB" id="X0RUA2"/>
<feature type="transmembrane region" description="Helical" evidence="1">
    <location>
        <begin position="6"/>
        <end position="27"/>
    </location>
</feature>
<dbReference type="EMBL" id="BARS01005375">
    <property type="protein sequence ID" value="GAF72419.1"/>
    <property type="molecule type" value="Genomic_DNA"/>
</dbReference>
<keyword evidence="1" id="KW-0472">Membrane</keyword>
<evidence type="ECO:0000256" key="1">
    <source>
        <dbReference type="SAM" id="Phobius"/>
    </source>
</evidence>
<evidence type="ECO:0000313" key="2">
    <source>
        <dbReference type="EMBL" id="GAF72419.1"/>
    </source>
</evidence>
<keyword evidence="1" id="KW-0812">Transmembrane</keyword>
<comment type="caution">
    <text evidence="2">The sequence shown here is derived from an EMBL/GenBank/DDBJ whole genome shotgun (WGS) entry which is preliminary data.</text>
</comment>
<keyword evidence="1" id="KW-1133">Transmembrane helix</keyword>
<reference evidence="2" key="1">
    <citation type="journal article" date="2014" name="Front. Microbiol.">
        <title>High frequency of phylogenetically diverse reductive dehalogenase-homologous genes in deep subseafloor sedimentary metagenomes.</title>
        <authorList>
            <person name="Kawai M."/>
            <person name="Futagami T."/>
            <person name="Toyoda A."/>
            <person name="Takaki Y."/>
            <person name="Nishi S."/>
            <person name="Hori S."/>
            <person name="Arai W."/>
            <person name="Tsubouchi T."/>
            <person name="Morono Y."/>
            <person name="Uchiyama I."/>
            <person name="Ito T."/>
            <person name="Fujiyama A."/>
            <person name="Inagaki F."/>
            <person name="Takami H."/>
        </authorList>
    </citation>
    <scope>NUCLEOTIDE SEQUENCE</scope>
    <source>
        <strain evidence="2">Expedition CK06-06</strain>
    </source>
</reference>
<proteinExistence type="predicted"/>
<gene>
    <name evidence="2" type="ORF">S01H1_10534</name>
</gene>
<sequence length="238" mass="26509">MLSRLSGFVIVALWIAAMTWLVIHDVVPGWTARQRPHTLDVDRLDGEGARRCQMGIFDKDGRRIGALWTVYTISPESIRREDVVLMDSLGSSLPSLRIDGTSLYTGDGHLDELTIRLYAGDSREALRLHGERFPAHFAFRLEMGAARLQTFKIPAAQADTLSDAFNPFAAMPDLQVGQTWRLQVFNPVSALLGACDRFTPMLVKVTGRERILTVSGEKECHVVETHHARAWVDADGIV</sequence>
<name>X0RUA2_9ZZZZ</name>
<accession>X0RUA2</accession>